<reference evidence="2 3" key="1">
    <citation type="submission" date="2021-03" db="EMBL/GenBank/DDBJ databases">
        <title>Genomic Encyclopedia of Type Strains, Phase IV (KMG-IV): sequencing the most valuable type-strain genomes for metagenomic binning, comparative biology and taxonomic classification.</title>
        <authorList>
            <person name="Goeker M."/>
        </authorList>
    </citation>
    <scope>NUCLEOTIDE SEQUENCE [LARGE SCALE GENOMIC DNA]</scope>
    <source>
        <strain evidence="2 3">DSM 21600</strain>
    </source>
</reference>
<dbReference type="PANTHER" id="PTHR43760:SF1">
    <property type="entry name" value="ENDORIBONUCLEASE L-PSP_CHORISMATE MUTASE-LIKE DOMAIN-CONTAINING PROTEIN"/>
    <property type="match status" value="1"/>
</dbReference>
<comment type="caution">
    <text evidence="2">The sequence shown here is derived from an EMBL/GenBank/DDBJ whole genome shotgun (WGS) entry which is preliminary data.</text>
</comment>
<dbReference type="CDD" id="cd02199">
    <property type="entry name" value="YjgF_YER057c_UK114_like_1"/>
    <property type="match status" value="1"/>
</dbReference>
<keyword evidence="3" id="KW-1185">Reference proteome</keyword>
<name>A0ABS4DW91_9HYPH</name>
<evidence type="ECO:0000259" key="1">
    <source>
        <dbReference type="Pfam" id="PF14588"/>
    </source>
</evidence>
<gene>
    <name evidence="2" type="ORF">J2Z17_001361</name>
</gene>
<dbReference type="Proteomes" id="UP000759443">
    <property type="component" value="Unassembled WGS sequence"/>
</dbReference>
<dbReference type="EMBL" id="JAGGJU010000003">
    <property type="protein sequence ID" value="MBP1849940.1"/>
    <property type="molecule type" value="Genomic_DNA"/>
</dbReference>
<dbReference type="SUPFAM" id="SSF55298">
    <property type="entry name" value="YjgF-like"/>
    <property type="match status" value="1"/>
</dbReference>
<feature type="domain" description="Endoribonuclease L-PSP/chorismate mutase-like" evidence="1">
    <location>
        <begin position="6"/>
        <end position="146"/>
    </location>
</feature>
<proteinExistence type="predicted"/>
<dbReference type="RefSeq" id="WP_209943421.1">
    <property type="nucleotide sequence ID" value="NZ_JAGGJU010000003.1"/>
</dbReference>
<sequence length="155" mass="15758">MSQTIESRLEAKGIALPAAAAPAANYVPYVISGNLLYLSGQLPMENGKVGVTGLVGTEVALEDAQRAAELCAINILAQAKAALGGDLSRIVRIIKLNGFVASGAGFTDQHLVINGASNLIADILGDAGRHARAAVGMAALPMNAAVEIDAIIEIA</sequence>
<dbReference type="InterPro" id="IPR013813">
    <property type="entry name" value="Endoribo_LPSP/chorism_mut-like"/>
</dbReference>
<dbReference type="Pfam" id="PF14588">
    <property type="entry name" value="YjgF_endoribonc"/>
    <property type="match status" value="1"/>
</dbReference>
<organism evidence="2 3">
    <name type="scientific">Rhizobium halophytocola</name>
    <dbReference type="NCBI Taxonomy" id="735519"/>
    <lineage>
        <taxon>Bacteria</taxon>
        <taxon>Pseudomonadati</taxon>
        <taxon>Pseudomonadota</taxon>
        <taxon>Alphaproteobacteria</taxon>
        <taxon>Hyphomicrobiales</taxon>
        <taxon>Rhizobiaceae</taxon>
        <taxon>Rhizobium/Agrobacterium group</taxon>
        <taxon>Rhizobium</taxon>
    </lineage>
</organism>
<dbReference type="InterPro" id="IPR035959">
    <property type="entry name" value="RutC-like_sf"/>
</dbReference>
<protein>
    <submittedName>
        <fullName evidence="2">Enamine deaminase RidA (YjgF/YER057c/UK114 family)</fullName>
    </submittedName>
</protein>
<accession>A0ABS4DW91</accession>
<evidence type="ECO:0000313" key="3">
    <source>
        <dbReference type="Proteomes" id="UP000759443"/>
    </source>
</evidence>
<dbReference type="Gene3D" id="3.30.1330.40">
    <property type="entry name" value="RutC-like"/>
    <property type="match status" value="1"/>
</dbReference>
<evidence type="ECO:0000313" key="2">
    <source>
        <dbReference type="EMBL" id="MBP1849940.1"/>
    </source>
</evidence>
<dbReference type="PANTHER" id="PTHR43760">
    <property type="entry name" value="ENDORIBONUCLEASE-RELATED"/>
    <property type="match status" value="1"/>
</dbReference>